<sequence length="273" mass="29992">MERVYGHRKGIASNLFGVGANNIARSYFADSLTPDQVLRQNTLFGFYALGLSKSVESKWAAQLKVGTSVRPAQYKRIYVPEAGALGLRWCSICACSDQLKLGFAAWRVIHQLPFIRSCSVHGVPLSVCCEDCKRPLDTGNQFRLPGESCTACGSARFTDLPATANKGYLSLISQCEDAFYTRSEKFRPNAWAELVKKFRASFDSPRTALEVLSDRIGTKWGVQSPDGVSEILLFPLDKYYVQSSLSGHTSSSSLVAQLIVLDAMYMGMPDGST</sequence>
<name>A0ABW0Q593_9BURK</name>
<keyword evidence="3" id="KW-1185">Reference proteome</keyword>
<dbReference type="Pfam" id="PF06527">
    <property type="entry name" value="TniQ"/>
    <property type="match status" value="1"/>
</dbReference>
<dbReference type="InterPro" id="IPR009492">
    <property type="entry name" value="TniQ"/>
</dbReference>
<gene>
    <name evidence="2" type="ORF">ACFPP7_03160</name>
</gene>
<protein>
    <submittedName>
        <fullName evidence="2">TniQ family protein</fullName>
    </submittedName>
</protein>
<evidence type="ECO:0000313" key="2">
    <source>
        <dbReference type="EMBL" id="MFC5519915.1"/>
    </source>
</evidence>
<evidence type="ECO:0000259" key="1">
    <source>
        <dbReference type="Pfam" id="PF06527"/>
    </source>
</evidence>
<dbReference type="Proteomes" id="UP001596084">
    <property type="component" value="Unassembled WGS sequence"/>
</dbReference>
<organism evidence="2 3">
    <name type="scientific">Polaromonas jejuensis</name>
    <dbReference type="NCBI Taxonomy" id="457502"/>
    <lineage>
        <taxon>Bacteria</taxon>
        <taxon>Pseudomonadati</taxon>
        <taxon>Pseudomonadota</taxon>
        <taxon>Betaproteobacteria</taxon>
        <taxon>Burkholderiales</taxon>
        <taxon>Comamonadaceae</taxon>
        <taxon>Polaromonas</taxon>
    </lineage>
</organism>
<proteinExistence type="predicted"/>
<accession>A0ABW0Q593</accession>
<reference evidence="3" key="1">
    <citation type="journal article" date="2019" name="Int. J. Syst. Evol. Microbiol.">
        <title>The Global Catalogue of Microorganisms (GCM) 10K type strain sequencing project: providing services to taxonomists for standard genome sequencing and annotation.</title>
        <authorList>
            <consortium name="The Broad Institute Genomics Platform"/>
            <consortium name="The Broad Institute Genome Sequencing Center for Infectious Disease"/>
            <person name="Wu L."/>
            <person name="Ma J."/>
        </authorList>
    </citation>
    <scope>NUCLEOTIDE SEQUENCE [LARGE SCALE GENOMIC DNA]</scope>
    <source>
        <strain evidence="3">CGMCC 4.7277</strain>
    </source>
</reference>
<evidence type="ECO:0000313" key="3">
    <source>
        <dbReference type="Proteomes" id="UP001596084"/>
    </source>
</evidence>
<comment type="caution">
    <text evidence="2">The sequence shown here is derived from an EMBL/GenBank/DDBJ whole genome shotgun (WGS) entry which is preliminary data.</text>
</comment>
<feature type="domain" description="TniQ" evidence="1">
    <location>
        <begin position="31"/>
        <end position="125"/>
    </location>
</feature>
<dbReference type="RefSeq" id="WP_084389478.1">
    <property type="nucleotide sequence ID" value="NZ_JBHSMX010000008.1"/>
</dbReference>
<dbReference type="EMBL" id="JBHSMX010000008">
    <property type="protein sequence ID" value="MFC5519915.1"/>
    <property type="molecule type" value="Genomic_DNA"/>
</dbReference>